<evidence type="ECO:0000256" key="1">
    <source>
        <dbReference type="SAM" id="MobiDB-lite"/>
    </source>
</evidence>
<dbReference type="Proteomes" id="UP000826195">
    <property type="component" value="Unassembled WGS sequence"/>
</dbReference>
<keyword evidence="3" id="KW-1185">Reference proteome</keyword>
<sequence length="70" mass="8034">MEPIRLTRTTLNSHPWQPLCPREGVPSAMSVSVRDNKRHVVAVDNDISRTNGPRNKAKWNRKISPTTQWT</sequence>
<organism evidence="2 3">
    <name type="scientific">Cotesia glomerata</name>
    <name type="common">Lepidopteran parasitic wasp</name>
    <name type="synonym">Apanteles glomeratus</name>
    <dbReference type="NCBI Taxonomy" id="32391"/>
    <lineage>
        <taxon>Eukaryota</taxon>
        <taxon>Metazoa</taxon>
        <taxon>Ecdysozoa</taxon>
        <taxon>Arthropoda</taxon>
        <taxon>Hexapoda</taxon>
        <taxon>Insecta</taxon>
        <taxon>Pterygota</taxon>
        <taxon>Neoptera</taxon>
        <taxon>Endopterygota</taxon>
        <taxon>Hymenoptera</taxon>
        <taxon>Apocrita</taxon>
        <taxon>Ichneumonoidea</taxon>
        <taxon>Braconidae</taxon>
        <taxon>Microgastrinae</taxon>
        <taxon>Cotesia</taxon>
    </lineage>
</organism>
<dbReference type="AlphaFoldDB" id="A0AAV7IW27"/>
<accession>A0AAV7IW27</accession>
<feature type="region of interest" description="Disordered" evidence="1">
    <location>
        <begin position="45"/>
        <end position="70"/>
    </location>
</feature>
<evidence type="ECO:0000313" key="3">
    <source>
        <dbReference type="Proteomes" id="UP000826195"/>
    </source>
</evidence>
<proteinExistence type="predicted"/>
<comment type="caution">
    <text evidence="2">The sequence shown here is derived from an EMBL/GenBank/DDBJ whole genome shotgun (WGS) entry which is preliminary data.</text>
</comment>
<name>A0AAV7IW27_COTGL</name>
<evidence type="ECO:0000313" key="2">
    <source>
        <dbReference type="EMBL" id="KAH0568788.1"/>
    </source>
</evidence>
<gene>
    <name evidence="2" type="ORF">KQX54_021481</name>
</gene>
<reference evidence="2 3" key="1">
    <citation type="journal article" date="2021" name="J. Hered.">
        <title>A chromosome-level genome assembly of the parasitoid wasp, Cotesia glomerata (Hymenoptera: Braconidae).</title>
        <authorList>
            <person name="Pinto B.J."/>
            <person name="Weis J.J."/>
            <person name="Gamble T."/>
            <person name="Ode P.J."/>
            <person name="Paul R."/>
            <person name="Zaspel J.M."/>
        </authorList>
    </citation>
    <scope>NUCLEOTIDE SEQUENCE [LARGE SCALE GENOMIC DNA]</scope>
    <source>
        <strain evidence="2">CgM1</strain>
    </source>
</reference>
<protein>
    <submittedName>
        <fullName evidence="2">Uncharacterized protein</fullName>
    </submittedName>
</protein>
<dbReference type="EMBL" id="JAHXZJ010000001">
    <property type="protein sequence ID" value="KAH0568788.1"/>
    <property type="molecule type" value="Genomic_DNA"/>
</dbReference>